<evidence type="ECO:0000313" key="1">
    <source>
        <dbReference type="EMBL" id="KAK9946449.1"/>
    </source>
</evidence>
<gene>
    <name evidence="1" type="ORF">M0R45_011914</name>
</gene>
<protein>
    <submittedName>
        <fullName evidence="1">Uncharacterized protein</fullName>
    </submittedName>
</protein>
<proteinExistence type="predicted"/>
<organism evidence="1 2">
    <name type="scientific">Rubus argutus</name>
    <name type="common">Southern blackberry</name>
    <dbReference type="NCBI Taxonomy" id="59490"/>
    <lineage>
        <taxon>Eukaryota</taxon>
        <taxon>Viridiplantae</taxon>
        <taxon>Streptophyta</taxon>
        <taxon>Embryophyta</taxon>
        <taxon>Tracheophyta</taxon>
        <taxon>Spermatophyta</taxon>
        <taxon>Magnoliopsida</taxon>
        <taxon>eudicotyledons</taxon>
        <taxon>Gunneridae</taxon>
        <taxon>Pentapetalae</taxon>
        <taxon>rosids</taxon>
        <taxon>fabids</taxon>
        <taxon>Rosales</taxon>
        <taxon>Rosaceae</taxon>
        <taxon>Rosoideae</taxon>
        <taxon>Rosoideae incertae sedis</taxon>
        <taxon>Rubus</taxon>
    </lineage>
</organism>
<dbReference type="Proteomes" id="UP001457282">
    <property type="component" value="Unassembled WGS sequence"/>
</dbReference>
<keyword evidence="2" id="KW-1185">Reference proteome</keyword>
<accession>A0AAW1YBG1</accession>
<dbReference type="AlphaFoldDB" id="A0AAW1YBG1"/>
<name>A0AAW1YBG1_RUBAR</name>
<reference evidence="1 2" key="1">
    <citation type="journal article" date="2023" name="G3 (Bethesda)">
        <title>A chromosome-length genome assembly and annotation of blackberry (Rubus argutus, cv. 'Hillquist').</title>
        <authorList>
            <person name="Bruna T."/>
            <person name="Aryal R."/>
            <person name="Dudchenko O."/>
            <person name="Sargent D.J."/>
            <person name="Mead D."/>
            <person name="Buti M."/>
            <person name="Cavallini A."/>
            <person name="Hytonen T."/>
            <person name="Andres J."/>
            <person name="Pham M."/>
            <person name="Weisz D."/>
            <person name="Mascagni F."/>
            <person name="Usai G."/>
            <person name="Natali L."/>
            <person name="Bassil N."/>
            <person name="Fernandez G.E."/>
            <person name="Lomsadze A."/>
            <person name="Armour M."/>
            <person name="Olukolu B."/>
            <person name="Poorten T."/>
            <person name="Britton C."/>
            <person name="Davik J."/>
            <person name="Ashrafi H."/>
            <person name="Aiden E.L."/>
            <person name="Borodovsky M."/>
            <person name="Worthington M."/>
        </authorList>
    </citation>
    <scope>NUCLEOTIDE SEQUENCE [LARGE SCALE GENOMIC DNA]</scope>
    <source>
        <strain evidence="1">PI 553951</strain>
    </source>
</reference>
<evidence type="ECO:0000313" key="2">
    <source>
        <dbReference type="Proteomes" id="UP001457282"/>
    </source>
</evidence>
<sequence>MHFPSLFFQAGDQLLVERVTVFTNSQTLGGIKNGGPSSEGKGYAFITNSYTALGLGGIKKSGPSAGGRGN</sequence>
<comment type="caution">
    <text evidence="1">The sequence shown here is derived from an EMBL/GenBank/DDBJ whole genome shotgun (WGS) entry which is preliminary data.</text>
</comment>
<dbReference type="EMBL" id="JBEDUW010000002">
    <property type="protein sequence ID" value="KAK9946449.1"/>
    <property type="molecule type" value="Genomic_DNA"/>
</dbReference>